<dbReference type="Gene3D" id="2.180.10.10">
    <property type="entry name" value="RHS repeat-associated core"/>
    <property type="match status" value="1"/>
</dbReference>
<reference evidence="1" key="1">
    <citation type="journal article" date="2015" name="Nature">
        <title>Complex archaea that bridge the gap between prokaryotes and eukaryotes.</title>
        <authorList>
            <person name="Spang A."/>
            <person name="Saw J.H."/>
            <person name="Jorgensen S.L."/>
            <person name="Zaremba-Niedzwiedzka K."/>
            <person name="Martijn J."/>
            <person name="Lind A.E."/>
            <person name="van Eijk R."/>
            <person name="Schleper C."/>
            <person name="Guy L."/>
            <person name="Ettema T.J."/>
        </authorList>
    </citation>
    <scope>NUCLEOTIDE SEQUENCE</scope>
</reference>
<dbReference type="EMBL" id="LAZR01064856">
    <property type="protein sequence ID" value="KKK56709.1"/>
    <property type="molecule type" value="Genomic_DNA"/>
</dbReference>
<name>A0A0F8YRE8_9ZZZZ</name>
<evidence type="ECO:0000313" key="1">
    <source>
        <dbReference type="EMBL" id="KKK56709.1"/>
    </source>
</evidence>
<sequence>YEQGTGRLDYRDIVDGLTPSPVRIDYDYDGLARVDTQTVTAGGADPLATDFEYDDADRRIGVVDPEFVETRYEFDLLGRQTRIFEDYGGLNRRTDFSYDRLSRLIARTAVDASAEPAETERTEYTYDLVGRRTKIVYPDSTHPQADSVRFAYDKASRLTSRTDQRDVVTAYTYDGRGLTLTRQASCSSCGSSFEPVLDEHTYDGLGRMTWARRQAGNPLAEVGESTLAYNDLSQMLSEQQELLGSGTTKTVASTHDQAGNRRTLTYPAPITASLEYEYDELSRITQIKRDAQQLVAYNYTGLYLDDRQVATTAGNQIVYDVAYDNHRRLDQIVDRAVVGGNPTVLAQFDYTF</sequence>
<dbReference type="AlphaFoldDB" id="A0A0F8YRE8"/>
<proteinExistence type="predicted"/>
<feature type="non-terminal residue" evidence="1">
    <location>
        <position position="1"/>
    </location>
</feature>
<accession>A0A0F8YRE8</accession>
<comment type="caution">
    <text evidence="1">The sequence shown here is derived from an EMBL/GenBank/DDBJ whole genome shotgun (WGS) entry which is preliminary data.</text>
</comment>
<feature type="non-terminal residue" evidence="1">
    <location>
        <position position="352"/>
    </location>
</feature>
<dbReference type="PANTHER" id="PTHR32305">
    <property type="match status" value="1"/>
</dbReference>
<dbReference type="NCBIfam" id="TIGR01643">
    <property type="entry name" value="YD_repeat_2x"/>
    <property type="match status" value="2"/>
</dbReference>
<gene>
    <name evidence="1" type="ORF">LCGC14_3061810</name>
</gene>
<dbReference type="PANTHER" id="PTHR32305:SF15">
    <property type="entry name" value="PROTEIN RHSA-RELATED"/>
    <property type="match status" value="1"/>
</dbReference>
<dbReference type="InterPro" id="IPR006530">
    <property type="entry name" value="YD"/>
</dbReference>
<dbReference type="InterPro" id="IPR050708">
    <property type="entry name" value="T6SS_VgrG/RHS"/>
</dbReference>
<organism evidence="1">
    <name type="scientific">marine sediment metagenome</name>
    <dbReference type="NCBI Taxonomy" id="412755"/>
    <lineage>
        <taxon>unclassified sequences</taxon>
        <taxon>metagenomes</taxon>
        <taxon>ecological metagenomes</taxon>
    </lineage>
</organism>
<protein>
    <submittedName>
        <fullName evidence="1">Uncharacterized protein</fullName>
    </submittedName>
</protein>